<dbReference type="RefSeq" id="WP_204733515.1">
    <property type="nucleotide sequence ID" value="NZ_JAVDWE010000005.1"/>
</dbReference>
<comment type="caution">
    <text evidence="1">The sequence shown here is derived from an EMBL/GenBank/DDBJ whole genome shotgun (WGS) entry which is preliminary data.</text>
</comment>
<dbReference type="Pfam" id="PF13997">
    <property type="entry name" value="YqjK"/>
    <property type="match status" value="1"/>
</dbReference>
<gene>
    <name evidence="1" type="ORF">J2X09_002260</name>
</gene>
<evidence type="ECO:0008006" key="3">
    <source>
        <dbReference type="Google" id="ProtNLM"/>
    </source>
</evidence>
<reference evidence="1 2" key="1">
    <citation type="submission" date="2023-07" db="EMBL/GenBank/DDBJ databases">
        <title>Sorghum-associated microbial communities from plants grown in Nebraska, USA.</title>
        <authorList>
            <person name="Schachtman D."/>
        </authorList>
    </citation>
    <scope>NUCLEOTIDE SEQUENCE [LARGE SCALE GENOMIC DNA]</scope>
    <source>
        <strain evidence="1 2">BE240</strain>
    </source>
</reference>
<name>A0ABU1VAM8_9BURK</name>
<keyword evidence="2" id="KW-1185">Reference proteome</keyword>
<accession>A0ABU1VAM8</accession>
<dbReference type="InterPro" id="IPR025612">
    <property type="entry name" value="YqjK"/>
</dbReference>
<proteinExistence type="predicted"/>
<protein>
    <recommendedName>
        <fullName evidence="3">YqjK-like protein</fullName>
    </recommendedName>
</protein>
<sequence>MNPRAVQLALRRERLVQRSAQLRRRAVWHLQDMQPALTWIDRLQDAWIWLRGNPFAAAAGTLLLSAWRPRRAASLGMRLWSAWKFVQSVRDRGSVPPRHR</sequence>
<organism evidence="1 2">
    <name type="scientific">Hydrogenophaga laconesensis</name>
    <dbReference type="NCBI Taxonomy" id="1805971"/>
    <lineage>
        <taxon>Bacteria</taxon>
        <taxon>Pseudomonadati</taxon>
        <taxon>Pseudomonadota</taxon>
        <taxon>Betaproteobacteria</taxon>
        <taxon>Burkholderiales</taxon>
        <taxon>Comamonadaceae</taxon>
        <taxon>Hydrogenophaga</taxon>
    </lineage>
</organism>
<dbReference type="Proteomes" id="UP001265550">
    <property type="component" value="Unassembled WGS sequence"/>
</dbReference>
<evidence type="ECO:0000313" key="2">
    <source>
        <dbReference type="Proteomes" id="UP001265550"/>
    </source>
</evidence>
<evidence type="ECO:0000313" key="1">
    <source>
        <dbReference type="EMBL" id="MDR7094519.1"/>
    </source>
</evidence>
<dbReference type="EMBL" id="JAVDWE010000005">
    <property type="protein sequence ID" value="MDR7094519.1"/>
    <property type="molecule type" value="Genomic_DNA"/>
</dbReference>